<organism evidence="4 5">
    <name type="scientific">Biomaibacter acetigenes</name>
    <dbReference type="NCBI Taxonomy" id="2316383"/>
    <lineage>
        <taxon>Bacteria</taxon>
        <taxon>Bacillati</taxon>
        <taxon>Bacillota</taxon>
        <taxon>Clostridia</taxon>
        <taxon>Thermosediminibacterales</taxon>
        <taxon>Tepidanaerobacteraceae</taxon>
        <taxon>Biomaibacter</taxon>
    </lineage>
</organism>
<evidence type="ECO:0000313" key="4">
    <source>
        <dbReference type="EMBL" id="AYO31980.1"/>
    </source>
</evidence>
<dbReference type="EMBL" id="CP033169">
    <property type="protein sequence ID" value="AYO31980.1"/>
    <property type="molecule type" value="Genomic_DNA"/>
</dbReference>
<evidence type="ECO:0000256" key="1">
    <source>
        <dbReference type="ARBA" id="ARBA00022737"/>
    </source>
</evidence>
<reference evidence="4 5" key="1">
    <citation type="submission" date="2018-10" db="EMBL/GenBank/DDBJ databases">
        <authorList>
            <person name="Zhang X."/>
        </authorList>
    </citation>
    <scope>NUCLEOTIDE SEQUENCE [LARGE SCALE GENOMIC DNA]</scope>
    <source>
        <strain evidence="4 5">SK-G1</strain>
    </source>
</reference>
<sequence length="480" mass="50640">MFFIDILCKGGYLVLRKVILKTLVLSIALILLTIPALAAPPTGSTVISNQLQGTIVVNPASSGGGGGGAGGGGTPKPGEQPPAPPTGGSRVISDIDMKVEARDGTAIVTVSDEGIEKVLRQGATNAVIQLKDIEGIQAKVSVGTASIEKLAEKGGSITVESPWAQITVDAGAINTKGAGENARVSINVKQVEQQEVAQVLEKLPENLKPVGNIVDVTVAVENTAQTAFTKRIRLVVAARVEESGNYFVYRINDDGTLECVGGEIVKDAGGNVIGLSADLNHLSKYAVMKFESKFMDISGHWAKKDILFMEARGIARGTEESKFSPQASITRAQFAALLVRSLGIQEYRPQEATFKDVKPGDWSFGAIEAAYKAGIVSGIAAGNFAPDKNITRQEMAVMMVRAMEYKNKTLNVADSDIGRLLGSFADKSSIAAWADKAVAACIGEGIMQGRTTTAFAPNENATRAENVIVLKRLLMNLGLI</sequence>
<proteinExistence type="predicted"/>
<dbReference type="AlphaFoldDB" id="A0A3G2R924"/>
<dbReference type="InterPro" id="IPR001119">
    <property type="entry name" value="SLH_dom"/>
</dbReference>
<accession>A0A3G2R924</accession>
<dbReference type="PANTHER" id="PTHR43308">
    <property type="entry name" value="OUTER MEMBRANE PROTEIN ALPHA-RELATED"/>
    <property type="match status" value="1"/>
</dbReference>
<dbReference type="Pfam" id="PF00395">
    <property type="entry name" value="SLH"/>
    <property type="match status" value="3"/>
</dbReference>
<dbReference type="KEGG" id="bacg:D2962_16490"/>
<keyword evidence="5" id="KW-1185">Reference proteome</keyword>
<name>A0A3G2R924_9FIRM</name>
<evidence type="ECO:0000259" key="3">
    <source>
        <dbReference type="PROSITE" id="PS51272"/>
    </source>
</evidence>
<feature type="domain" description="SLH" evidence="3">
    <location>
        <begin position="289"/>
        <end position="349"/>
    </location>
</feature>
<dbReference type="PANTHER" id="PTHR43308:SF5">
    <property type="entry name" value="S-LAYER PROTEIN _ PEPTIDOGLYCAN ENDO-BETA-N-ACETYLGLUCOSAMINIDASE"/>
    <property type="match status" value="1"/>
</dbReference>
<dbReference type="PROSITE" id="PS51272">
    <property type="entry name" value="SLH"/>
    <property type="match status" value="3"/>
</dbReference>
<protein>
    <submittedName>
        <fullName evidence="4">S-layer homology domain-containing protein</fullName>
    </submittedName>
</protein>
<dbReference type="Proteomes" id="UP000280960">
    <property type="component" value="Chromosome"/>
</dbReference>
<gene>
    <name evidence="4" type="ORF">D2962_16490</name>
</gene>
<evidence type="ECO:0000313" key="5">
    <source>
        <dbReference type="Proteomes" id="UP000280960"/>
    </source>
</evidence>
<feature type="compositionally biased region" description="Gly residues" evidence="2">
    <location>
        <begin position="62"/>
        <end position="75"/>
    </location>
</feature>
<keyword evidence="1" id="KW-0677">Repeat</keyword>
<dbReference type="InterPro" id="IPR051465">
    <property type="entry name" value="Cell_Envelope_Struct_Comp"/>
</dbReference>
<feature type="region of interest" description="Disordered" evidence="2">
    <location>
        <begin position="62"/>
        <end position="91"/>
    </location>
</feature>
<feature type="domain" description="SLH" evidence="3">
    <location>
        <begin position="350"/>
        <end position="413"/>
    </location>
</feature>
<feature type="domain" description="SLH" evidence="3">
    <location>
        <begin position="421"/>
        <end position="480"/>
    </location>
</feature>
<evidence type="ECO:0000256" key="2">
    <source>
        <dbReference type="SAM" id="MobiDB-lite"/>
    </source>
</evidence>